<name>A0ABV4I911_9ACTN</name>
<dbReference type="RefSeq" id="WP_370720001.1">
    <property type="nucleotide sequence ID" value="NZ_JBGGTQ010000007.1"/>
</dbReference>
<evidence type="ECO:0000313" key="2">
    <source>
        <dbReference type="EMBL" id="MEZ0493766.1"/>
    </source>
</evidence>
<dbReference type="Proteomes" id="UP001566476">
    <property type="component" value="Unassembled WGS sequence"/>
</dbReference>
<sequence length="332" mass="33108">MSAAVPHLPAGESAVTEAVSPAGVRWRRVALVTAGPALLVLSVGVGNRWLTLVGCLLLAAVGLASLTAPVVGALTVAVQRPARVGVGDVVEHVVRVRNTGSRTSPPLVLHLGGDVLSPAHAGVPGLEPGQVVVLRVPRSAPVRGAGGGTEVVLEWADALGVVLQRRRAVVPAPVHVHPAPAAVPVLPGPAARAGADDVAGVRPFRRGDAGGAVHWRASARRGSGPGGPALVVVEREALPVGLRVVVLPAPGETTGAEFEAVLGQAAAVVLADVAAGRRVGVLGADGAVREGLAALDVLAVARPCARSLGAAVEAAGPDGEVVLARAGGWRRR</sequence>
<keyword evidence="3" id="KW-1185">Reference proteome</keyword>
<dbReference type="PANTHER" id="PTHR34351:SF1">
    <property type="entry name" value="SLR1927 PROTEIN"/>
    <property type="match status" value="1"/>
</dbReference>
<proteinExistence type="predicted"/>
<feature type="transmembrane region" description="Helical" evidence="1">
    <location>
        <begin position="56"/>
        <end position="78"/>
    </location>
</feature>
<organism evidence="2 3">
    <name type="scientific">Kineococcus mangrovi</name>
    <dbReference type="NCBI Taxonomy" id="1660183"/>
    <lineage>
        <taxon>Bacteria</taxon>
        <taxon>Bacillati</taxon>
        <taxon>Actinomycetota</taxon>
        <taxon>Actinomycetes</taxon>
        <taxon>Kineosporiales</taxon>
        <taxon>Kineosporiaceae</taxon>
        <taxon>Kineococcus</taxon>
    </lineage>
</organism>
<gene>
    <name evidence="2" type="ORF">AB2L28_16120</name>
</gene>
<reference evidence="2 3" key="1">
    <citation type="submission" date="2024-07" db="EMBL/GenBank/DDBJ databases">
        <authorList>
            <person name="Thanompreechachai J."/>
            <person name="Duangmal K."/>
        </authorList>
    </citation>
    <scope>NUCLEOTIDE SEQUENCE [LARGE SCALE GENOMIC DNA]</scope>
    <source>
        <strain evidence="2 3">TBRC 1896</strain>
    </source>
</reference>
<keyword evidence="1" id="KW-0812">Transmembrane</keyword>
<dbReference type="EMBL" id="JBGGTQ010000007">
    <property type="protein sequence ID" value="MEZ0493766.1"/>
    <property type="molecule type" value="Genomic_DNA"/>
</dbReference>
<evidence type="ECO:0000313" key="3">
    <source>
        <dbReference type="Proteomes" id="UP001566476"/>
    </source>
</evidence>
<protein>
    <submittedName>
        <fullName evidence="2">DUF58 domain-containing protein</fullName>
    </submittedName>
</protein>
<accession>A0ABV4I911</accession>
<keyword evidence="1" id="KW-0472">Membrane</keyword>
<evidence type="ECO:0000256" key="1">
    <source>
        <dbReference type="SAM" id="Phobius"/>
    </source>
</evidence>
<keyword evidence="1" id="KW-1133">Transmembrane helix</keyword>
<feature type="transmembrane region" description="Helical" evidence="1">
    <location>
        <begin position="29"/>
        <end position="50"/>
    </location>
</feature>
<dbReference type="PANTHER" id="PTHR34351">
    <property type="entry name" value="SLR1927 PROTEIN-RELATED"/>
    <property type="match status" value="1"/>
</dbReference>
<comment type="caution">
    <text evidence="2">The sequence shown here is derived from an EMBL/GenBank/DDBJ whole genome shotgun (WGS) entry which is preliminary data.</text>
</comment>